<reference evidence="1 2" key="1">
    <citation type="submission" date="2022-05" db="EMBL/GenBank/DDBJ databases">
        <authorList>
            <consortium name="Genoscope - CEA"/>
            <person name="William W."/>
        </authorList>
    </citation>
    <scope>NUCLEOTIDE SEQUENCE [LARGE SCALE GENOMIC DNA]</scope>
</reference>
<dbReference type="EMBL" id="CALNXK010000081">
    <property type="protein sequence ID" value="CAH3147410.1"/>
    <property type="molecule type" value="Genomic_DNA"/>
</dbReference>
<proteinExistence type="predicted"/>
<organism evidence="1 2">
    <name type="scientific">Porites lobata</name>
    <dbReference type="NCBI Taxonomy" id="104759"/>
    <lineage>
        <taxon>Eukaryota</taxon>
        <taxon>Metazoa</taxon>
        <taxon>Cnidaria</taxon>
        <taxon>Anthozoa</taxon>
        <taxon>Hexacorallia</taxon>
        <taxon>Scleractinia</taxon>
        <taxon>Fungiina</taxon>
        <taxon>Poritidae</taxon>
        <taxon>Porites</taxon>
    </lineage>
</organism>
<gene>
    <name evidence="1" type="ORF">PLOB_00046089</name>
</gene>
<comment type="caution">
    <text evidence="1">The sequence shown here is derived from an EMBL/GenBank/DDBJ whole genome shotgun (WGS) entry which is preliminary data.</text>
</comment>
<sequence length="141" mass="15746">MAPTTSNGNQSSTVPARFLQLNSGTLKLKKKLFPLFTPFTNSISSFSASLILREYRKGSSLHIADSLSRAPWATTFHKQVHDELVYRVEFGSTTPNLPGFRDTTLRYIRAAASLDPDQIALHSWPNEVVAVLAQPYWSVHN</sequence>
<name>A0ABN8PN92_9CNID</name>
<evidence type="ECO:0000313" key="1">
    <source>
        <dbReference type="EMBL" id="CAH3147410.1"/>
    </source>
</evidence>
<accession>A0ABN8PN92</accession>
<evidence type="ECO:0000313" key="2">
    <source>
        <dbReference type="Proteomes" id="UP001159405"/>
    </source>
</evidence>
<protein>
    <submittedName>
        <fullName evidence="1">Uncharacterized protein</fullName>
    </submittedName>
</protein>
<keyword evidence="2" id="KW-1185">Reference proteome</keyword>
<dbReference type="Proteomes" id="UP001159405">
    <property type="component" value="Unassembled WGS sequence"/>
</dbReference>